<name>A0A367ZQE5_9BACT</name>
<dbReference type="EMBL" id="QOQW01000006">
    <property type="protein sequence ID" value="RCK80348.1"/>
    <property type="molecule type" value="Genomic_DNA"/>
</dbReference>
<evidence type="ECO:0000313" key="3">
    <source>
        <dbReference type="Proteomes" id="UP000252355"/>
    </source>
</evidence>
<accession>A0A367ZQE5</accession>
<evidence type="ECO:0000313" key="2">
    <source>
        <dbReference type="EMBL" id="RCK80348.1"/>
    </source>
</evidence>
<keyword evidence="1" id="KW-0812">Transmembrane</keyword>
<evidence type="ECO:0000256" key="1">
    <source>
        <dbReference type="SAM" id="Phobius"/>
    </source>
</evidence>
<feature type="transmembrane region" description="Helical" evidence="1">
    <location>
        <begin position="519"/>
        <end position="541"/>
    </location>
</feature>
<keyword evidence="1" id="KW-0472">Membrane</keyword>
<dbReference type="Proteomes" id="UP000252355">
    <property type="component" value="Unassembled WGS sequence"/>
</dbReference>
<sequence>MQNRWLLLGIVGALLIGFAGSALLLIRSLERLPRTEIVVSPPSGWKTGDTQEIAFYFRTAEGGRPLTDLPVHFQIRGPRSDSPPLIKVPLTERQPGCYVARVFLPPGVPEGPFRARLFLPSYPEADLAAFALRLAPPLALVVVPPSLPLFAGETGIFEVAGLDLSTARPLPNLLTRVRAVPPSGLEIVNRTLVTSSTTGTGRFILRLPTTAGPGDFQVHLTAGRVKTSLLFPFQPRPLASLLPDLDRLIPGFDFWHRLLSPGARAEPPAELIWSEPPPVPPPAWEARFIDQRLFITFDQALPSPHRLEIWARNHLMASHALASAAGMLRIPFPGSFPKGLPLRLRIWSASGTTILAEDLVLPPQGDESARTGGPQGRSPVAQLAARLGLSPTEMLRRLLATQCHKPLAFQVSLQDGLLADRLQKWAGAVLLVFPAALALLVGLLLVVGPRRPTPDTPETAWLSWHGRLALVVIGGFLATALATGSTGHPLIGFLLVIWGLSLGYGLHGGHFTFHPRLGAGLLLAWGYLGGLAGIDLLAAQVGLPPDLVWPGRIWIIASFAAASLGLGLIGLLHLPAAGLPVVVSTKAGAGQRLTAFFLRGTWEAAAGLTLALAAAFGGIFWTLEEWDRRHPSPVSLPPPPSARPIPLLAPQISSDLVFQHLAVTPAPPGAPGIMAPSLSLPPLDSWLSRRASPSRFLLLRHRRRWTGRPIRRLEIILETRTFWDRVVDQLLLLPRTPMRLCQEARARCARFPCLDPDEQENEVPVLEALLGDLAQLLLDRIRSRQPLEAALKNALEEVFHRFSQFIYVDPTIKVHVRSAPSLGEAVPDPTEGDVIPLPFLETDSDQEMVPLTPDQLEQCFQPGGELLLTGPRGTAIFQIQPETFTLTRGVSFRPDLEIDLLEIRRRHPLILRLGF</sequence>
<feature type="transmembrane region" description="Helical" evidence="1">
    <location>
        <begin position="553"/>
        <end position="583"/>
    </location>
</feature>
<comment type="caution">
    <text evidence="2">The sequence shown here is derived from an EMBL/GenBank/DDBJ whole genome shotgun (WGS) entry which is preliminary data.</text>
</comment>
<reference evidence="2 3" key="1">
    <citation type="submission" date="2018-05" db="EMBL/GenBank/DDBJ databases">
        <title>A metagenomic window into the 2 km-deep terrestrial subsurface aquifer revealed taxonomically and functionally diverse microbial community comprising novel uncultured bacterial lineages.</title>
        <authorList>
            <person name="Kadnikov V.V."/>
            <person name="Mardanov A.V."/>
            <person name="Beletsky A.V."/>
            <person name="Banks D."/>
            <person name="Pimenov N.V."/>
            <person name="Frank Y.A."/>
            <person name="Karnachuk O.V."/>
            <person name="Ravin N.V."/>
        </authorList>
    </citation>
    <scope>NUCLEOTIDE SEQUENCE [LARGE SCALE GENOMIC DNA]</scope>
    <source>
        <strain evidence="2">BY5</strain>
    </source>
</reference>
<proteinExistence type="predicted"/>
<dbReference type="AlphaFoldDB" id="A0A367ZQE5"/>
<feature type="transmembrane region" description="Helical" evidence="1">
    <location>
        <begin position="468"/>
        <end position="484"/>
    </location>
</feature>
<protein>
    <submittedName>
        <fullName evidence="2">Uncharacterized protein</fullName>
    </submittedName>
</protein>
<feature type="transmembrane region" description="Helical" evidence="1">
    <location>
        <begin position="425"/>
        <end position="447"/>
    </location>
</feature>
<feature type="transmembrane region" description="Helical" evidence="1">
    <location>
        <begin position="604"/>
        <end position="623"/>
    </location>
</feature>
<organism evidence="2 3">
    <name type="scientific">Candidatus Ozemobacter sibiricus</name>
    <dbReference type="NCBI Taxonomy" id="2268124"/>
    <lineage>
        <taxon>Bacteria</taxon>
        <taxon>Candidatus Ozemobacteria</taxon>
        <taxon>Candidatus Ozemobacterales</taxon>
        <taxon>Candidatus Ozemobacteraceae</taxon>
        <taxon>Candidatus Ozemobacter</taxon>
    </lineage>
</organism>
<gene>
    <name evidence="2" type="ORF">OZSIB_3094</name>
</gene>
<keyword evidence="1" id="KW-1133">Transmembrane helix</keyword>
<feature type="transmembrane region" description="Helical" evidence="1">
    <location>
        <begin position="490"/>
        <end position="507"/>
    </location>
</feature>